<gene>
    <name evidence="7" type="ORF">Fmac_030082</name>
</gene>
<dbReference type="NCBIfam" id="TIGR02189">
    <property type="entry name" value="GlrX-like_plant"/>
    <property type="match status" value="1"/>
</dbReference>
<evidence type="ECO:0000256" key="3">
    <source>
        <dbReference type="ARBA" id="ARBA00022490"/>
    </source>
</evidence>
<evidence type="ECO:0000259" key="6">
    <source>
        <dbReference type="Pfam" id="PF00462"/>
    </source>
</evidence>
<dbReference type="GO" id="GO:0005737">
    <property type="term" value="C:cytoplasm"/>
    <property type="evidence" value="ECO:0007669"/>
    <property type="project" value="UniProtKB-SubCell"/>
</dbReference>
<dbReference type="Gene3D" id="3.40.30.10">
    <property type="entry name" value="Glutaredoxin"/>
    <property type="match status" value="1"/>
</dbReference>
<sequence>MHPNIQTSVGTPFPPPLTTDTAVDSGGSNGPGLATVVRMVLEKPVMVIGTRGCCMCHVVQKLLQGLGVNPPVYEVDEGDEAAVADELSRKIVGGDDGGRVHFPAVFVGGKLFGGLERVMATHISGELVPMLKDAGALWL</sequence>
<evidence type="ECO:0000256" key="5">
    <source>
        <dbReference type="SAM" id="MobiDB-lite"/>
    </source>
</evidence>
<dbReference type="EMBL" id="JBGMDY010000010">
    <property type="protein sequence ID" value="KAL2321113.1"/>
    <property type="molecule type" value="Genomic_DNA"/>
</dbReference>
<evidence type="ECO:0000256" key="2">
    <source>
        <dbReference type="ARBA" id="ARBA00007568"/>
    </source>
</evidence>
<accession>A0ABD1LCE4</accession>
<evidence type="ECO:0000313" key="7">
    <source>
        <dbReference type="EMBL" id="KAL2321113.1"/>
    </source>
</evidence>
<keyword evidence="8" id="KW-1185">Reference proteome</keyword>
<comment type="subcellular location">
    <subcellularLocation>
        <location evidence="1">Cytoplasm</location>
    </subcellularLocation>
</comment>
<dbReference type="Pfam" id="PF00462">
    <property type="entry name" value="Glutaredoxin"/>
    <property type="match status" value="1"/>
</dbReference>
<reference evidence="7 8" key="1">
    <citation type="submission" date="2024-08" db="EMBL/GenBank/DDBJ databases">
        <title>Insights into the chromosomal genome structure of Flemingia macrophylla.</title>
        <authorList>
            <person name="Ding Y."/>
            <person name="Zhao Y."/>
            <person name="Bi W."/>
            <person name="Wu M."/>
            <person name="Zhao G."/>
            <person name="Gong Y."/>
            <person name="Li W."/>
            <person name="Zhang P."/>
        </authorList>
    </citation>
    <scope>NUCLEOTIDE SEQUENCE [LARGE SCALE GENOMIC DNA]</scope>
    <source>
        <strain evidence="7">DYQJB</strain>
        <tissue evidence="7">Leaf</tissue>
    </source>
</reference>
<dbReference type="CDD" id="cd03419">
    <property type="entry name" value="GRX_GRXh_1_2_like"/>
    <property type="match status" value="1"/>
</dbReference>
<keyword evidence="3" id="KW-0963">Cytoplasm</keyword>
<comment type="caution">
    <text evidence="7">The sequence shown here is derived from an EMBL/GenBank/DDBJ whole genome shotgun (WGS) entry which is preliminary data.</text>
</comment>
<proteinExistence type="inferred from homology"/>
<organism evidence="7 8">
    <name type="scientific">Flemingia macrophylla</name>
    <dbReference type="NCBI Taxonomy" id="520843"/>
    <lineage>
        <taxon>Eukaryota</taxon>
        <taxon>Viridiplantae</taxon>
        <taxon>Streptophyta</taxon>
        <taxon>Embryophyta</taxon>
        <taxon>Tracheophyta</taxon>
        <taxon>Spermatophyta</taxon>
        <taxon>Magnoliopsida</taxon>
        <taxon>eudicotyledons</taxon>
        <taxon>Gunneridae</taxon>
        <taxon>Pentapetalae</taxon>
        <taxon>rosids</taxon>
        <taxon>fabids</taxon>
        <taxon>Fabales</taxon>
        <taxon>Fabaceae</taxon>
        <taxon>Papilionoideae</taxon>
        <taxon>50 kb inversion clade</taxon>
        <taxon>NPAAA clade</taxon>
        <taxon>indigoferoid/millettioid clade</taxon>
        <taxon>Phaseoleae</taxon>
        <taxon>Flemingia</taxon>
    </lineage>
</organism>
<dbReference type="InterPro" id="IPR036249">
    <property type="entry name" value="Thioredoxin-like_sf"/>
</dbReference>
<dbReference type="InterPro" id="IPR011905">
    <property type="entry name" value="GlrX-like_pln_2"/>
</dbReference>
<dbReference type="AlphaFoldDB" id="A0ABD1LCE4"/>
<dbReference type="SUPFAM" id="SSF52833">
    <property type="entry name" value="Thioredoxin-like"/>
    <property type="match status" value="1"/>
</dbReference>
<feature type="region of interest" description="Disordered" evidence="5">
    <location>
        <begin position="1"/>
        <end position="28"/>
    </location>
</feature>
<feature type="compositionally biased region" description="Polar residues" evidence="5">
    <location>
        <begin position="1"/>
        <end position="10"/>
    </location>
</feature>
<dbReference type="Proteomes" id="UP001603857">
    <property type="component" value="Unassembled WGS sequence"/>
</dbReference>
<comment type="similarity">
    <text evidence="2">Belongs to the glutaredoxin family. CC-type subfamily.</text>
</comment>
<name>A0ABD1LCE4_9FABA</name>
<dbReference type="PROSITE" id="PS51354">
    <property type="entry name" value="GLUTAREDOXIN_2"/>
    <property type="match status" value="1"/>
</dbReference>
<keyword evidence="4" id="KW-0676">Redox-active center</keyword>
<dbReference type="PANTHER" id="PTHR10168">
    <property type="entry name" value="GLUTAREDOXIN"/>
    <property type="match status" value="1"/>
</dbReference>
<protein>
    <recommendedName>
        <fullName evidence="6">Glutaredoxin domain-containing protein</fullName>
    </recommendedName>
</protein>
<evidence type="ECO:0000256" key="4">
    <source>
        <dbReference type="ARBA" id="ARBA00023284"/>
    </source>
</evidence>
<evidence type="ECO:0000313" key="8">
    <source>
        <dbReference type="Proteomes" id="UP001603857"/>
    </source>
</evidence>
<evidence type="ECO:0000256" key="1">
    <source>
        <dbReference type="ARBA" id="ARBA00004496"/>
    </source>
</evidence>
<feature type="domain" description="Glutaredoxin" evidence="6">
    <location>
        <begin position="45"/>
        <end position="111"/>
    </location>
</feature>
<dbReference type="InterPro" id="IPR002109">
    <property type="entry name" value="Glutaredoxin"/>
</dbReference>